<gene>
    <name evidence="2" type="ORF">K3136_03685</name>
</gene>
<protein>
    <recommendedName>
        <fullName evidence="4">DUF2931 family protein</fullName>
    </recommendedName>
</protein>
<evidence type="ECO:0008006" key="4">
    <source>
        <dbReference type="Google" id="ProtNLM"/>
    </source>
</evidence>
<evidence type="ECO:0000313" key="3">
    <source>
        <dbReference type="Proteomes" id="UP000824321"/>
    </source>
</evidence>
<sequence length="208" mass="23081">MIKKKLVRLDILFGALLLSSCTSIDYVPDTGWSNNETDPRFYENWFGHQLAAASEPVLASEEDLAPFSNRFRLLILPNNSPASIYRIDATGSGGMSLTYTQLDGAGGYEPGDIAEQWTRELSSNEAQDFVDALDAARLGTLKREADLHVVNDDAGASYISICMHPPVFVFEHLSQTERTYVTRDICELRREPDLEKLQILVSSFSNGG</sequence>
<keyword evidence="1" id="KW-0732">Signal</keyword>
<feature type="chain" id="PRO_5047507103" description="DUF2931 family protein" evidence="1">
    <location>
        <begin position="25"/>
        <end position="208"/>
    </location>
</feature>
<evidence type="ECO:0000313" key="2">
    <source>
        <dbReference type="EMBL" id="QZD95830.1"/>
    </source>
</evidence>
<feature type="signal peptide" evidence="1">
    <location>
        <begin position="1"/>
        <end position="24"/>
    </location>
</feature>
<name>A0ABX9A3L5_9SPHN</name>
<reference evidence="2 3" key="1">
    <citation type="submission" date="2021-08" db="EMBL/GenBank/DDBJ databases">
        <title>Comparative Genomics Analysis of the Genus Qipengyuania Reveals Extensive Genetic Diversity and Metabolic Versatility, Including the Description of Fifteen Novel Species.</title>
        <authorList>
            <person name="Liu Y."/>
        </authorList>
    </citation>
    <scope>NUCLEOTIDE SEQUENCE [LARGE SCALE GENOMIC DNA]</scope>
    <source>
        <strain evidence="2 3">1NDH1</strain>
    </source>
</reference>
<dbReference type="PROSITE" id="PS51257">
    <property type="entry name" value="PROKAR_LIPOPROTEIN"/>
    <property type="match status" value="1"/>
</dbReference>
<dbReference type="Proteomes" id="UP000824321">
    <property type="component" value="Chromosome"/>
</dbReference>
<proteinExistence type="predicted"/>
<evidence type="ECO:0000256" key="1">
    <source>
        <dbReference type="SAM" id="SignalP"/>
    </source>
</evidence>
<dbReference type="RefSeq" id="WP_221431557.1">
    <property type="nucleotide sequence ID" value="NZ_CP081294.1"/>
</dbReference>
<accession>A0ABX9A3L5</accession>
<organism evidence="2 3">
    <name type="scientific">Qipengyuania gelatinilytica</name>
    <dbReference type="NCBI Taxonomy" id="2867231"/>
    <lineage>
        <taxon>Bacteria</taxon>
        <taxon>Pseudomonadati</taxon>
        <taxon>Pseudomonadota</taxon>
        <taxon>Alphaproteobacteria</taxon>
        <taxon>Sphingomonadales</taxon>
        <taxon>Erythrobacteraceae</taxon>
        <taxon>Qipengyuania</taxon>
    </lineage>
</organism>
<dbReference type="EMBL" id="CP081294">
    <property type="protein sequence ID" value="QZD95830.1"/>
    <property type="molecule type" value="Genomic_DNA"/>
</dbReference>
<keyword evidence="3" id="KW-1185">Reference proteome</keyword>